<feature type="transmembrane region" description="Helical" evidence="1">
    <location>
        <begin position="53"/>
        <end position="76"/>
    </location>
</feature>
<accession>A0ABT2FRZ6</accession>
<dbReference type="EMBL" id="JAKOGG010000095">
    <property type="protein sequence ID" value="MCS4558722.1"/>
    <property type="molecule type" value="Genomic_DNA"/>
</dbReference>
<gene>
    <name evidence="2" type="ORF">L9G74_20075</name>
</gene>
<reference evidence="3" key="2">
    <citation type="submission" date="2023-07" db="EMBL/GenBank/DDBJ databases">
        <title>Shewanella mangrovi sp. nov., an acetaldehyde- degrading bacterium isolated from mangrove sediment.</title>
        <authorList>
            <person name="Liu Y."/>
        </authorList>
    </citation>
    <scope>NUCLEOTIDE SEQUENCE [LARGE SCALE GENOMIC DNA]</scope>
    <source>
        <strain evidence="3">C32</strain>
    </source>
</reference>
<proteinExistence type="predicted"/>
<keyword evidence="1" id="KW-1133">Transmembrane helix</keyword>
<name>A0ABT2FRZ6_9GAMM</name>
<feature type="non-terminal residue" evidence="2">
    <location>
        <position position="1"/>
    </location>
</feature>
<keyword evidence="1" id="KW-0812">Transmembrane</keyword>
<sequence length="92" mass="10679">EDAVEFADSSLFHPAVSFWRMSLLIRKALESDQMAGIDVRIQNSLKAQLMSNLFLLASWNFHFCMTLLFHMPYLVIKCYTMSNINRICSLGW</sequence>
<keyword evidence="1" id="KW-0472">Membrane</keyword>
<reference evidence="2 3" key="1">
    <citation type="submission" date="2022-02" db="EMBL/GenBank/DDBJ databases">
        <authorList>
            <person name="Zhuang L."/>
        </authorList>
    </citation>
    <scope>NUCLEOTIDE SEQUENCE [LARGE SCALE GENOMIC DNA]</scope>
    <source>
        <strain evidence="2 3">C32</strain>
    </source>
</reference>
<evidence type="ECO:0000313" key="3">
    <source>
        <dbReference type="Proteomes" id="UP001201549"/>
    </source>
</evidence>
<organism evidence="2 3">
    <name type="scientific">Shewanella electrica</name>
    <dbReference type="NCBI Taxonomy" id="515560"/>
    <lineage>
        <taxon>Bacteria</taxon>
        <taxon>Pseudomonadati</taxon>
        <taxon>Pseudomonadota</taxon>
        <taxon>Gammaproteobacteria</taxon>
        <taxon>Alteromonadales</taxon>
        <taxon>Shewanellaceae</taxon>
        <taxon>Shewanella</taxon>
    </lineage>
</organism>
<evidence type="ECO:0000256" key="1">
    <source>
        <dbReference type="SAM" id="Phobius"/>
    </source>
</evidence>
<dbReference type="Proteomes" id="UP001201549">
    <property type="component" value="Unassembled WGS sequence"/>
</dbReference>
<comment type="caution">
    <text evidence="2">The sequence shown here is derived from an EMBL/GenBank/DDBJ whole genome shotgun (WGS) entry which is preliminary data.</text>
</comment>
<protein>
    <submittedName>
        <fullName evidence="2">Uncharacterized protein</fullName>
    </submittedName>
</protein>
<keyword evidence="3" id="KW-1185">Reference proteome</keyword>
<evidence type="ECO:0000313" key="2">
    <source>
        <dbReference type="EMBL" id="MCS4558722.1"/>
    </source>
</evidence>